<feature type="region of interest" description="Disordered" evidence="1">
    <location>
        <begin position="73"/>
        <end position="120"/>
    </location>
</feature>
<reference evidence="4" key="2">
    <citation type="journal article" date="2021" name="PeerJ">
        <title>Extensive microbial diversity within the chicken gut microbiome revealed by metagenomics and culture.</title>
        <authorList>
            <person name="Gilroy R."/>
            <person name="Ravi A."/>
            <person name="Getino M."/>
            <person name="Pursley I."/>
            <person name="Horton D.L."/>
            <person name="Alikhan N.F."/>
            <person name="Baker D."/>
            <person name="Gharbi K."/>
            <person name="Hall N."/>
            <person name="Watson M."/>
            <person name="Adriaenssens E.M."/>
            <person name="Foster-Nyarko E."/>
            <person name="Jarju S."/>
            <person name="Secka A."/>
            <person name="Antonio M."/>
            <person name="Oren A."/>
            <person name="Chaudhuri R.R."/>
            <person name="La Ragione R."/>
            <person name="Hildebrand F."/>
            <person name="Pallen M.J."/>
        </authorList>
    </citation>
    <scope>NUCLEOTIDE SEQUENCE</scope>
    <source>
        <strain evidence="4">CHK188-20938</strain>
    </source>
</reference>
<evidence type="ECO:0000259" key="3">
    <source>
        <dbReference type="Pfam" id="PF05569"/>
    </source>
</evidence>
<feature type="transmembrane region" description="Helical" evidence="2">
    <location>
        <begin position="149"/>
        <end position="170"/>
    </location>
</feature>
<name>A0A9D1P4G1_9FIRM</name>
<dbReference type="AlphaFoldDB" id="A0A9D1P4G1"/>
<sequence length="234" mass="25597">MEEYLIYVLKSNVLAAACILLILLLARALKKKFSARWRYLAWLLTAVFLILPMHLFQGSPVIEIQVAPPPETVRTEAAAPGEAGESTAEPEQAQERREPAGYSDGTPGAVPAEQGNASAAEPVSGFGVSTVPDSRNTGNAGLQLSAGPVLHILGILWAAGLVFWSVYRILTFRLFRSRIKENSYPVSDKKVRMLFRAVCRELGIKKPPALLYWEETDSPLMAGLLKPCLLLPQV</sequence>
<dbReference type="EMBL" id="DVOO01000031">
    <property type="protein sequence ID" value="HIV26265.1"/>
    <property type="molecule type" value="Genomic_DNA"/>
</dbReference>
<gene>
    <name evidence="4" type="ORF">IAB71_10890</name>
</gene>
<evidence type="ECO:0000256" key="2">
    <source>
        <dbReference type="SAM" id="Phobius"/>
    </source>
</evidence>
<accession>A0A9D1P4G1</accession>
<dbReference type="InterPro" id="IPR008756">
    <property type="entry name" value="Peptidase_M56"/>
</dbReference>
<evidence type="ECO:0000313" key="4">
    <source>
        <dbReference type="EMBL" id="HIV26265.1"/>
    </source>
</evidence>
<dbReference type="Proteomes" id="UP000824169">
    <property type="component" value="Unassembled WGS sequence"/>
</dbReference>
<proteinExistence type="predicted"/>
<keyword evidence="2" id="KW-1133">Transmembrane helix</keyword>
<dbReference type="PANTHER" id="PTHR34978:SF3">
    <property type="entry name" value="SLR0241 PROTEIN"/>
    <property type="match status" value="1"/>
</dbReference>
<feature type="domain" description="Peptidase M56" evidence="3">
    <location>
        <begin position="145"/>
        <end position="233"/>
    </location>
</feature>
<evidence type="ECO:0000256" key="1">
    <source>
        <dbReference type="SAM" id="MobiDB-lite"/>
    </source>
</evidence>
<evidence type="ECO:0000313" key="5">
    <source>
        <dbReference type="Proteomes" id="UP000824169"/>
    </source>
</evidence>
<comment type="caution">
    <text evidence="4">The sequence shown here is derived from an EMBL/GenBank/DDBJ whole genome shotgun (WGS) entry which is preliminary data.</text>
</comment>
<dbReference type="PANTHER" id="PTHR34978">
    <property type="entry name" value="POSSIBLE SENSOR-TRANSDUCER PROTEIN BLAR"/>
    <property type="match status" value="1"/>
</dbReference>
<reference evidence="4" key="1">
    <citation type="submission" date="2020-10" db="EMBL/GenBank/DDBJ databases">
        <authorList>
            <person name="Gilroy R."/>
        </authorList>
    </citation>
    <scope>NUCLEOTIDE SEQUENCE</scope>
    <source>
        <strain evidence="4">CHK188-20938</strain>
    </source>
</reference>
<dbReference type="InterPro" id="IPR052173">
    <property type="entry name" value="Beta-lactam_resp_regulator"/>
</dbReference>
<keyword evidence="2" id="KW-0472">Membrane</keyword>
<organism evidence="4 5">
    <name type="scientific">Candidatus Scatomonas pullistercoris</name>
    <dbReference type="NCBI Taxonomy" id="2840920"/>
    <lineage>
        <taxon>Bacteria</taxon>
        <taxon>Bacillati</taxon>
        <taxon>Bacillota</taxon>
        <taxon>Clostridia</taxon>
        <taxon>Lachnospirales</taxon>
        <taxon>Lachnospiraceae</taxon>
        <taxon>Lachnospiraceae incertae sedis</taxon>
        <taxon>Candidatus Scatomonas</taxon>
    </lineage>
</organism>
<feature type="transmembrane region" description="Helical" evidence="2">
    <location>
        <begin position="37"/>
        <end position="56"/>
    </location>
</feature>
<feature type="domain" description="Peptidase M56" evidence="3">
    <location>
        <begin position="8"/>
        <end position="62"/>
    </location>
</feature>
<keyword evidence="2" id="KW-0812">Transmembrane</keyword>
<dbReference type="Pfam" id="PF05569">
    <property type="entry name" value="Peptidase_M56"/>
    <property type="match status" value="2"/>
</dbReference>
<feature type="transmembrane region" description="Helical" evidence="2">
    <location>
        <begin position="6"/>
        <end position="25"/>
    </location>
</feature>
<protein>
    <recommendedName>
        <fullName evidence="3">Peptidase M56 domain-containing protein</fullName>
    </recommendedName>
</protein>